<organism evidence="1 2">
    <name type="scientific">Plantactinospora siamensis</name>
    <dbReference type="NCBI Taxonomy" id="555372"/>
    <lineage>
        <taxon>Bacteria</taxon>
        <taxon>Bacillati</taxon>
        <taxon>Actinomycetota</taxon>
        <taxon>Actinomycetes</taxon>
        <taxon>Micromonosporales</taxon>
        <taxon>Micromonosporaceae</taxon>
        <taxon>Plantactinospora</taxon>
    </lineage>
</organism>
<dbReference type="EMBL" id="JBHLUE010000034">
    <property type="protein sequence ID" value="MFC0568213.1"/>
    <property type="molecule type" value="Genomic_DNA"/>
</dbReference>
<comment type="caution">
    <text evidence="1">The sequence shown here is derived from an EMBL/GenBank/DDBJ whole genome shotgun (WGS) entry which is preliminary data.</text>
</comment>
<keyword evidence="2" id="KW-1185">Reference proteome</keyword>
<reference evidence="1 2" key="1">
    <citation type="submission" date="2024-09" db="EMBL/GenBank/DDBJ databases">
        <authorList>
            <person name="Sun Q."/>
            <person name="Mori K."/>
        </authorList>
    </citation>
    <scope>NUCLEOTIDE SEQUENCE [LARGE SCALE GENOMIC DNA]</scope>
    <source>
        <strain evidence="1 2">TBRC 2205</strain>
    </source>
</reference>
<proteinExistence type="predicted"/>
<gene>
    <name evidence="1" type="ORF">ACFFHU_29250</name>
</gene>
<evidence type="ECO:0000313" key="1">
    <source>
        <dbReference type="EMBL" id="MFC0568213.1"/>
    </source>
</evidence>
<protein>
    <recommendedName>
        <fullName evidence="3">Nucleotidyltransferase</fullName>
    </recommendedName>
</protein>
<dbReference type="RefSeq" id="WP_377343681.1">
    <property type="nucleotide sequence ID" value="NZ_JBHLUE010000034.1"/>
</dbReference>
<evidence type="ECO:0000313" key="2">
    <source>
        <dbReference type="Proteomes" id="UP001589894"/>
    </source>
</evidence>
<name>A0ABV6P5B2_9ACTN</name>
<accession>A0ABV6P5B2</accession>
<evidence type="ECO:0008006" key="3">
    <source>
        <dbReference type="Google" id="ProtNLM"/>
    </source>
</evidence>
<dbReference type="Proteomes" id="UP001589894">
    <property type="component" value="Unassembled WGS sequence"/>
</dbReference>
<sequence length="242" mass="27064">MSEMPLGAILDAARRALDSAGVPGVRAALLWGSIIDVIEATVPYDPGRDVDVLVVCENTEKVKFPQRNFGGMPSSIMRSSSYTLDVFFADVSYVVTALRNQRWTVTRGILSGPVVRDDGSLSHLRELCVHPEPFTLTGWEDWLRQSQSLLLKAARLIAEGNYGYADLLLRDALNTFSYAMVFKESNGPPTPTSFPWMFEKRFGASEIYRFFHDFHGISEIGRDAVQQRFLALSEIFSSEART</sequence>